<evidence type="ECO:0000313" key="3">
    <source>
        <dbReference type="Proteomes" id="UP000789901"/>
    </source>
</evidence>
<comment type="catalytic activity">
    <reaction evidence="1">
        <text>[(1-&gt;4)-N-acetyl-beta-D-glucosaminyl](n) + UDP-N-acetyl-alpha-D-glucosamine = [(1-&gt;4)-N-acetyl-beta-D-glucosaminyl](n+1) + UDP + H(+)</text>
        <dbReference type="Rhea" id="RHEA:16637"/>
        <dbReference type="Rhea" id="RHEA-COMP:9593"/>
        <dbReference type="Rhea" id="RHEA-COMP:9595"/>
        <dbReference type="ChEBI" id="CHEBI:15378"/>
        <dbReference type="ChEBI" id="CHEBI:17029"/>
        <dbReference type="ChEBI" id="CHEBI:57705"/>
        <dbReference type="ChEBI" id="CHEBI:58223"/>
        <dbReference type="EC" id="2.4.1.16"/>
    </reaction>
</comment>
<comment type="subcellular location">
    <subcellularLocation>
        <location evidence="1">Cell membrane</location>
        <topology evidence="1">Multi-pass membrane protein</topology>
    </subcellularLocation>
</comment>
<gene>
    <name evidence="2" type="ORF">GMARGA_LOCUS12420</name>
</gene>
<keyword evidence="1" id="KW-0808">Transferase</keyword>
<reference evidence="2 3" key="1">
    <citation type="submission" date="2021-06" db="EMBL/GenBank/DDBJ databases">
        <authorList>
            <person name="Kallberg Y."/>
            <person name="Tangrot J."/>
            <person name="Rosling A."/>
        </authorList>
    </citation>
    <scope>NUCLEOTIDE SEQUENCE [LARGE SCALE GENOMIC DNA]</scope>
    <source>
        <strain evidence="2 3">120-4 pot B 10/14</strain>
    </source>
</reference>
<evidence type="ECO:0000313" key="2">
    <source>
        <dbReference type="EMBL" id="CAG8705634.1"/>
    </source>
</evidence>
<evidence type="ECO:0000256" key="1">
    <source>
        <dbReference type="RuleBase" id="RU366040"/>
    </source>
</evidence>
<keyword evidence="1" id="KW-1003">Cell membrane</keyword>
<dbReference type="Pfam" id="PF01644">
    <property type="entry name" value="Chitin_synth_1"/>
    <property type="match status" value="1"/>
</dbReference>
<comment type="function">
    <text evidence="1">Polymerizes chitin, a structural polymer of the cell wall and septum, by transferring the sugar moiety of UDP-GlcNAc to the non-reducing end of the growing chitin polymer.</text>
</comment>
<dbReference type="EMBL" id="CAJVQB010007572">
    <property type="protein sequence ID" value="CAG8705634.1"/>
    <property type="molecule type" value="Genomic_DNA"/>
</dbReference>
<keyword evidence="1" id="KW-0328">Glycosyltransferase</keyword>
<keyword evidence="3" id="KW-1185">Reference proteome</keyword>
<name>A0ABN7UZ43_GIGMA</name>
<dbReference type="EC" id="2.4.1.16" evidence="1"/>
<proteinExistence type="inferred from homology"/>
<keyword evidence="1" id="KW-0472">Membrane</keyword>
<sequence>MALRNQKDFVNKEVIIPAQIFFCLQEKNEQSIYNLWKTFKNEQVAESCGQLWIYLLNPVVGAQIFECEISNILIKPMESIFGYIPSLPRNFYPYQYSALLDSTNNAKEISNNSNILINHNYLAKNNVICFELISKCNFFLGYYIMKVISSGIKSTEKLSE</sequence>
<organism evidence="2 3">
    <name type="scientific">Gigaspora margarita</name>
    <dbReference type="NCBI Taxonomy" id="4874"/>
    <lineage>
        <taxon>Eukaryota</taxon>
        <taxon>Fungi</taxon>
        <taxon>Fungi incertae sedis</taxon>
        <taxon>Mucoromycota</taxon>
        <taxon>Glomeromycotina</taxon>
        <taxon>Glomeromycetes</taxon>
        <taxon>Diversisporales</taxon>
        <taxon>Gigasporaceae</taxon>
        <taxon>Gigaspora</taxon>
    </lineage>
</organism>
<comment type="caution">
    <text evidence="2">The sequence shown here is derived from an EMBL/GenBank/DDBJ whole genome shotgun (WGS) entry which is preliminary data.</text>
</comment>
<accession>A0ABN7UZ43</accession>
<comment type="similarity">
    <text evidence="1">Belongs to the chitin synthase family.</text>
</comment>
<dbReference type="Proteomes" id="UP000789901">
    <property type="component" value="Unassembled WGS sequence"/>
</dbReference>
<keyword evidence="1" id="KW-0961">Cell wall biogenesis/degradation</keyword>
<protein>
    <recommendedName>
        <fullName evidence="1">Chitin synthase</fullName>
        <ecNumber evidence="1">2.4.1.16</ecNumber>
    </recommendedName>
</protein>